<protein>
    <recommendedName>
        <fullName evidence="3">Asparagine synthetase domain-containing protein</fullName>
    </recommendedName>
</protein>
<accession>A0A7W6D9U6</accession>
<evidence type="ECO:0008006" key="3">
    <source>
        <dbReference type="Google" id="ProtNLM"/>
    </source>
</evidence>
<proteinExistence type="predicted"/>
<evidence type="ECO:0000313" key="1">
    <source>
        <dbReference type="EMBL" id="MBB3979326.1"/>
    </source>
</evidence>
<evidence type="ECO:0000313" key="2">
    <source>
        <dbReference type="Proteomes" id="UP000574761"/>
    </source>
</evidence>
<keyword evidence="2" id="KW-1185">Reference proteome</keyword>
<sequence>MSDYLFFGSRTKRFLILDSTKIELVGTSAPGDFFDGIGVFDGSLCRSPAVPRADAWQGRGNYMIARHKADGSADISTDPLGQYPLYIYNQRNVFCVSNNIYLLVEALKRNEIYLKRSIDVFGYFVTQGSGALDCTGYDEVKLLEVGSRISVTKDLRLTLEKVDAPSLLYSDRPYRELLDEAASEILGNVRALSGGDFRFRICDLTGGMDSRTVLAAILNLGERDRFMFHTTGGRDSPDVNVAEFLRQEFGLASARGKVATLMPASPFEELCRTVARVGGLFSMNYVVGRYDEENSNDLSFGGGLGELMRHFWPSRPAGGELNTPLQSIVSTMQKRSGVLRKTVAHRQQRDIAQFGIDAVSSGIRPEHAGHFLYLKARTRYHFGVWWAASARRKFHPLYSPSAIKAAFALPDEERINNRVGFDLMNLLCPRLTDIPFAENSWSPLLHSHPPAPVTEGSLLKNRAESSVKVKNANANRRATVKEIVEDFQARDRNFETLSSVFDVEETRKVIVQAKGPRVSARTEATACRILGAYAWLKELDLPFRI</sequence>
<dbReference type="RefSeq" id="WP_183807567.1">
    <property type="nucleotide sequence ID" value="NZ_JACIEE010000010.1"/>
</dbReference>
<dbReference type="Proteomes" id="UP000574761">
    <property type="component" value="Unassembled WGS sequence"/>
</dbReference>
<reference evidence="1 2" key="1">
    <citation type="submission" date="2020-08" db="EMBL/GenBank/DDBJ databases">
        <title>Genomic Encyclopedia of Type Strains, Phase IV (KMG-IV): sequencing the most valuable type-strain genomes for metagenomic binning, comparative biology and taxonomic classification.</title>
        <authorList>
            <person name="Goeker M."/>
        </authorList>
    </citation>
    <scope>NUCLEOTIDE SEQUENCE [LARGE SCALE GENOMIC DNA]</scope>
    <source>
        <strain evidence="1 2">DSM 100211</strain>
    </source>
</reference>
<organism evidence="1 2">
    <name type="scientific">Mycoplana azooxidifex</name>
    <dbReference type="NCBI Taxonomy" id="1636188"/>
    <lineage>
        <taxon>Bacteria</taxon>
        <taxon>Pseudomonadati</taxon>
        <taxon>Pseudomonadota</taxon>
        <taxon>Alphaproteobacteria</taxon>
        <taxon>Hyphomicrobiales</taxon>
        <taxon>Rhizobiaceae</taxon>
        <taxon>Mycoplana</taxon>
    </lineage>
</organism>
<gene>
    <name evidence="1" type="ORF">GGQ64_004566</name>
</gene>
<comment type="caution">
    <text evidence="1">The sequence shown here is derived from an EMBL/GenBank/DDBJ whole genome shotgun (WGS) entry which is preliminary data.</text>
</comment>
<dbReference type="EMBL" id="JACIEE010000010">
    <property type="protein sequence ID" value="MBB3979326.1"/>
    <property type="molecule type" value="Genomic_DNA"/>
</dbReference>
<name>A0A7W6D9U6_9HYPH</name>
<dbReference type="AlphaFoldDB" id="A0A7W6D9U6"/>